<dbReference type="GO" id="GO:0006281">
    <property type="term" value="P:DNA repair"/>
    <property type="evidence" value="ECO:0007669"/>
    <property type="project" value="UniProtKB-UniRule"/>
</dbReference>
<keyword evidence="9" id="KW-1185">Reference proteome</keyword>
<dbReference type="GO" id="GO:0009379">
    <property type="term" value="C:Holliday junction helicase complex"/>
    <property type="evidence" value="ECO:0007669"/>
    <property type="project" value="InterPro"/>
</dbReference>
<dbReference type="SUPFAM" id="SSF47781">
    <property type="entry name" value="RuvA domain 2-like"/>
    <property type="match status" value="1"/>
</dbReference>
<dbReference type="NCBIfam" id="TIGR00084">
    <property type="entry name" value="ruvA"/>
    <property type="match status" value="1"/>
</dbReference>
<dbReference type="GO" id="GO:0048476">
    <property type="term" value="C:Holliday junction resolvase complex"/>
    <property type="evidence" value="ECO:0007669"/>
    <property type="project" value="UniProtKB-UniRule"/>
</dbReference>
<comment type="domain">
    <text evidence="6">Has three domains with a flexible linker between the domains II and III and assumes an 'L' shape. Domain III is highly mobile and contacts RuvB.</text>
</comment>
<dbReference type="Pfam" id="PF14520">
    <property type="entry name" value="HHH_5"/>
    <property type="match status" value="1"/>
</dbReference>
<keyword evidence="8" id="KW-0347">Helicase</keyword>
<dbReference type="Pfam" id="PF07499">
    <property type="entry name" value="RuvA_C"/>
    <property type="match status" value="1"/>
</dbReference>
<sequence length="204" mass="21186">MIGKLKGKVDAIGESFLVVDVHGVGYEVQASSRTLRNLKPGDDVSLTIDTHVREDAIRLFGFQSEFERSWFRTLQTIQGVGAKVALSVLGVLGPQELANAVALGNWAAVEEAPGVGKKLAQRIVAELKDKTPSLSAVGLPAPAGSIATVVPPVGLAAAESISALTNLGYNPAQANTAVALAARELGDAAETAALIKRALKELAR</sequence>
<dbReference type="InterPro" id="IPR036267">
    <property type="entry name" value="RuvA_C_sf"/>
</dbReference>
<keyword evidence="3 6" id="KW-0238">DNA-binding</keyword>
<evidence type="ECO:0000256" key="1">
    <source>
        <dbReference type="ARBA" id="ARBA00022490"/>
    </source>
</evidence>
<dbReference type="Pfam" id="PF01330">
    <property type="entry name" value="RuvA_N"/>
    <property type="match status" value="1"/>
</dbReference>
<dbReference type="AlphaFoldDB" id="N0B720"/>
<dbReference type="Gene3D" id="1.10.150.20">
    <property type="entry name" value="5' to 3' exonuclease, C-terminal subdomain"/>
    <property type="match status" value="1"/>
</dbReference>
<dbReference type="CDD" id="cd14332">
    <property type="entry name" value="UBA_RuvA_C"/>
    <property type="match status" value="1"/>
</dbReference>
<dbReference type="GO" id="GO:0006310">
    <property type="term" value="P:DNA recombination"/>
    <property type="evidence" value="ECO:0007669"/>
    <property type="project" value="UniProtKB-UniRule"/>
</dbReference>
<proteinExistence type="inferred from homology"/>
<dbReference type="STRING" id="670307.HYPDE_35783"/>
<dbReference type="SUPFAM" id="SSF46929">
    <property type="entry name" value="DNA helicase RuvA subunit, C-terminal domain"/>
    <property type="match status" value="1"/>
</dbReference>
<keyword evidence="8" id="KW-0547">Nucleotide-binding</keyword>
<dbReference type="InterPro" id="IPR012340">
    <property type="entry name" value="NA-bd_OB-fold"/>
</dbReference>
<dbReference type="EMBL" id="CP005587">
    <property type="protein sequence ID" value="AGK58828.1"/>
    <property type="molecule type" value="Genomic_DNA"/>
</dbReference>
<evidence type="ECO:0000259" key="7">
    <source>
        <dbReference type="SMART" id="SM00278"/>
    </source>
</evidence>
<dbReference type="InterPro" id="IPR003583">
    <property type="entry name" value="Hlx-hairpin-Hlx_DNA-bd_motif"/>
</dbReference>
<comment type="subcellular location">
    <subcellularLocation>
        <location evidence="6">Cytoplasm</location>
    </subcellularLocation>
</comment>
<dbReference type="eggNOG" id="COG0632">
    <property type="taxonomic scope" value="Bacteria"/>
</dbReference>
<reference evidence="8 9" key="1">
    <citation type="journal article" date="2013" name="Genome Announc.">
        <title>Genome sequences for three denitrifying bacterial strains isolated from a uranium- and nitrate-contaminated subsurface environment.</title>
        <authorList>
            <person name="Venkatramanan R."/>
            <person name="Prakash O."/>
            <person name="Woyke T."/>
            <person name="Chain P."/>
            <person name="Goodwin L.A."/>
            <person name="Watson D."/>
            <person name="Brooks S."/>
            <person name="Kostka J.E."/>
            <person name="Green S.J."/>
        </authorList>
    </citation>
    <scope>NUCLEOTIDE SEQUENCE [LARGE SCALE GENOMIC DNA]</scope>
    <source>
        <strain evidence="8 9">1NES1</strain>
    </source>
</reference>
<dbReference type="InterPro" id="IPR011114">
    <property type="entry name" value="RuvA_C"/>
</dbReference>
<evidence type="ECO:0000256" key="4">
    <source>
        <dbReference type="ARBA" id="ARBA00023172"/>
    </source>
</evidence>
<dbReference type="RefSeq" id="WP_015598847.1">
    <property type="nucleotide sequence ID" value="NC_021172.1"/>
</dbReference>
<feature type="domain" description="Helix-hairpin-helix DNA-binding motif class 1" evidence="7">
    <location>
        <begin position="107"/>
        <end position="126"/>
    </location>
</feature>
<dbReference type="GO" id="GO:0005524">
    <property type="term" value="F:ATP binding"/>
    <property type="evidence" value="ECO:0007669"/>
    <property type="project" value="InterPro"/>
</dbReference>
<evidence type="ECO:0000256" key="2">
    <source>
        <dbReference type="ARBA" id="ARBA00022763"/>
    </source>
</evidence>
<keyword evidence="5 6" id="KW-0234">DNA repair</keyword>
<dbReference type="SMART" id="SM00278">
    <property type="entry name" value="HhH1"/>
    <property type="match status" value="2"/>
</dbReference>
<dbReference type="Proteomes" id="UP000005952">
    <property type="component" value="Chromosome"/>
</dbReference>
<comment type="subunit">
    <text evidence="6">Homotetramer. Forms an RuvA(8)-RuvB(12)-Holliday junction (HJ) complex. HJ DNA is sandwiched between 2 RuvA tetramers; dsDNA enters through RuvA and exits via RuvB. An RuvB hexamer assembles on each DNA strand where it exits the tetramer. Each RuvB hexamer is contacted by two RuvA subunits (via domain III) on 2 adjacent RuvB subunits; this complex drives branch migration. In the full resolvosome a probable DNA-RuvA(4)-RuvB(12)-RuvC(2) complex forms which resolves the HJ.</text>
</comment>
<keyword evidence="8" id="KW-0378">Hydrolase</keyword>
<evidence type="ECO:0000313" key="8">
    <source>
        <dbReference type="EMBL" id="AGK58828.1"/>
    </source>
</evidence>
<dbReference type="InterPro" id="IPR013849">
    <property type="entry name" value="DNA_helicase_Holl-junc_RuvA_I"/>
</dbReference>
<accession>N0B720</accession>
<dbReference type="InterPro" id="IPR000085">
    <property type="entry name" value="RuvA"/>
</dbReference>
<feature type="region of interest" description="Domain III" evidence="6">
    <location>
        <begin position="159"/>
        <end position="204"/>
    </location>
</feature>
<feature type="domain" description="Helix-hairpin-helix DNA-binding motif class 1" evidence="7">
    <location>
        <begin position="72"/>
        <end position="91"/>
    </location>
</feature>
<comment type="similarity">
    <text evidence="6">Belongs to the RuvA family.</text>
</comment>
<protein>
    <recommendedName>
        <fullName evidence="6">Holliday junction branch migration complex subunit RuvA</fullName>
    </recommendedName>
</protein>
<dbReference type="Gene3D" id="2.40.50.140">
    <property type="entry name" value="Nucleic acid-binding proteins"/>
    <property type="match status" value="1"/>
</dbReference>
<name>N0B720_9HYPH</name>
<comment type="function">
    <text evidence="6">The RuvA-RuvB-RuvC complex processes Holliday junction (HJ) DNA during genetic recombination and DNA repair, while the RuvA-RuvB complex plays an important role in the rescue of blocked DNA replication forks via replication fork reversal (RFR). RuvA specifically binds to HJ cruciform DNA, conferring on it an open structure. The RuvB hexamer acts as an ATP-dependent pump, pulling dsDNA into and through the RuvAB complex. HJ branch migration allows RuvC to scan DNA until it finds its consensus sequence, where it cleaves and resolves the cruciform DNA.</text>
</comment>
<evidence type="ECO:0000313" key="9">
    <source>
        <dbReference type="Proteomes" id="UP000005952"/>
    </source>
</evidence>
<dbReference type="GO" id="GO:0005737">
    <property type="term" value="C:cytoplasm"/>
    <property type="evidence" value="ECO:0007669"/>
    <property type="project" value="UniProtKB-SubCell"/>
</dbReference>
<dbReference type="GO" id="GO:0000400">
    <property type="term" value="F:four-way junction DNA binding"/>
    <property type="evidence" value="ECO:0007669"/>
    <property type="project" value="UniProtKB-UniRule"/>
</dbReference>
<evidence type="ECO:0000256" key="6">
    <source>
        <dbReference type="HAMAP-Rule" id="MF_00031"/>
    </source>
</evidence>
<dbReference type="KEGG" id="hdt:HYPDE_35783"/>
<keyword evidence="4 6" id="KW-0233">DNA recombination</keyword>
<dbReference type="InterPro" id="IPR010994">
    <property type="entry name" value="RuvA_2-like"/>
</dbReference>
<comment type="caution">
    <text evidence="6">Lacks conserved residue(s) required for the propagation of feature annotation.</text>
</comment>
<dbReference type="HAMAP" id="MF_00031">
    <property type="entry name" value="DNA_HJ_migration_RuvA"/>
    <property type="match status" value="1"/>
</dbReference>
<keyword evidence="8" id="KW-0067">ATP-binding</keyword>
<dbReference type="HOGENOM" id="CLU_087936_3_0_5"/>
<keyword evidence="2 6" id="KW-0227">DNA damage</keyword>
<evidence type="ECO:0000256" key="3">
    <source>
        <dbReference type="ARBA" id="ARBA00023125"/>
    </source>
</evidence>
<dbReference type="OrthoDB" id="5293449at2"/>
<gene>
    <name evidence="6 8" type="primary">ruvA</name>
    <name evidence="8" type="ORF">HYPDE_35783</name>
</gene>
<dbReference type="SUPFAM" id="SSF50249">
    <property type="entry name" value="Nucleic acid-binding proteins"/>
    <property type="match status" value="1"/>
</dbReference>
<dbReference type="Gene3D" id="1.10.8.10">
    <property type="entry name" value="DNA helicase RuvA subunit, C-terminal domain"/>
    <property type="match status" value="1"/>
</dbReference>
<keyword evidence="1 6" id="KW-0963">Cytoplasm</keyword>
<dbReference type="GO" id="GO:0009378">
    <property type="term" value="F:four-way junction helicase activity"/>
    <property type="evidence" value="ECO:0007669"/>
    <property type="project" value="InterPro"/>
</dbReference>
<organism evidence="8 9">
    <name type="scientific">Hyphomicrobium denitrificans 1NES1</name>
    <dbReference type="NCBI Taxonomy" id="670307"/>
    <lineage>
        <taxon>Bacteria</taxon>
        <taxon>Pseudomonadati</taxon>
        <taxon>Pseudomonadota</taxon>
        <taxon>Alphaproteobacteria</taxon>
        <taxon>Hyphomicrobiales</taxon>
        <taxon>Hyphomicrobiaceae</taxon>
        <taxon>Hyphomicrobium</taxon>
    </lineage>
</organism>
<evidence type="ECO:0000256" key="5">
    <source>
        <dbReference type="ARBA" id="ARBA00023204"/>
    </source>
</evidence>